<dbReference type="PRINTS" id="PR00455">
    <property type="entry name" value="HTHTETR"/>
</dbReference>
<dbReference type="InterPro" id="IPR001647">
    <property type="entry name" value="HTH_TetR"/>
</dbReference>
<dbReference type="PANTHER" id="PTHR47506:SF1">
    <property type="entry name" value="HTH-TYPE TRANSCRIPTIONAL REGULATOR YJDC"/>
    <property type="match status" value="1"/>
</dbReference>
<keyword evidence="3" id="KW-0804">Transcription</keyword>
<dbReference type="PANTHER" id="PTHR47506">
    <property type="entry name" value="TRANSCRIPTIONAL REGULATORY PROTEIN"/>
    <property type="match status" value="1"/>
</dbReference>
<name>A0A2R5HKQ6_9LACT</name>
<evidence type="ECO:0000256" key="2">
    <source>
        <dbReference type="ARBA" id="ARBA00023125"/>
    </source>
</evidence>
<accession>A0A2R5HKQ6</accession>
<dbReference type="Proteomes" id="UP000245021">
    <property type="component" value="Unassembled WGS sequence"/>
</dbReference>
<dbReference type="InterPro" id="IPR009057">
    <property type="entry name" value="Homeodomain-like_sf"/>
</dbReference>
<evidence type="ECO:0000256" key="3">
    <source>
        <dbReference type="ARBA" id="ARBA00023163"/>
    </source>
</evidence>
<sequence length="186" mass="21036">MKTKERIIEASKQLICQKGFADTSISDILKAADVGKGQFYYYFASKKVLCLAVIESHVRDWEENCFLAILEQGNDPKQDLSDMIDWVFAKHQDEFQHYGCPVGNLIIELAALDEDYRQPLAQLYEHWTQLIAGKLSQLTGKPVAELSLPAQQMIAAIQGSILLLKLSQDVHVLHDNLEQVKTSYLV</sequence>
<dbReference type="InterPro" id="IPR036271">
    <property type="entry name" value="Tet_transcr_reg_TetR-rel_C_sf"/>
</dbReference>
<evidence type="ECO:0000259" key="5">
    <source>
        <dbReference type="PROSITE" id="PS50977"/>
    </source>
</evidence>
<gene>
    <name evidence="6" type="primary">tetR_9</name>
    <name evidence="6" type="ORF">NtB2_01656</name>
</gene>
<organism evidence="6 7">
    <name type="scientific">Lactococcus termiticola</name>
    <dbReference type="NCBI Taxonomy" id="2169526"/>
    <lineage>
        <taxon>Bacteria</taxon>
        <taxon>Bacillati</taxon>
        <taxon>Bacillota</taxon>
        <taxon>Bacilli</taxon>
        <taxon>Lactobacillales</taxon>
        <taxon>Streptococcaceae</taxon>
        <taxon>Lactococcus</taxon>
    </lineage>
</organism>
<dbReference type="InterPro" id="IPR054156">
    <property type="entry name" value="YxaF_TetR_C"/>
</dbReference>
<dbReference type="SUPFAM" id="SSF48498">
    <property type="entry name" value="Tetracyclin repressor-like, C-terminal domain"/>
    <property type="match status" value="1"/>
</dbReference>
<keyword evidence="2 4" id="KW-0238">DNA-binding</keyword>
<dbReference type="Gene3D" id="1.10.357.10">
    <property type="entry name" value="Tetracycline Repressor, domain 2"/>
    <property type="match status" value="1"/>
</dbReference>
<evidence type="ECO:0000256" key="4">
    <source>
        <dbReference type="PROSITE-ProRule" id="PRU00335"/>
    </source>
</evidence>
<comment type="caution">
    <text evidence="6">The sequence shown here is derived from an EMBL/GenBank/DDBJ whole genome shotgun (WGS) entry which is preliminary data.</text>
</comment>
<feature type="DNA-binding region" description="H-T-H motif" evidence="4">
    <location>
        <begin position="24"/>
        <end position="43"/>
    </location>
</feature>
<proteinExistence type="predicted"/>
<reference evidence="6 7" key="1">
    <citation type="journal article" date="2018" name="Genome Announc.">
        <title>Draft Genome Sequence of Lactococcus sp. Strain NtB2 (JCM 32569), Isolated from the Gut of the Higher Termite Nasutitermes takasagoensis.</title>
        <authorList>
            <person name="Noda S."/>
            <person name="Aihara C."/>
            <person name="Yuki M."/>
            <person name="Ohkuma M."/>
        </authorList>
    </citation>
    <scope>NUCLEOTIDE SEQUENCE [LARGE SCALE GENOMIC DNA]</scope>
    <source>
        <strain evidence="6 7">NtB2</strain>
    </source>
</reference>
<dbReference type="Pfam" id="PF00440">
    <property type="entry name" value="TetR_N"/>
    <property type="match status" value="1"/>
</dbReference>
<dbReference type="PROSITE" id="PS01081">
    <property type="entry name" value="HTH_TETR_1"/>
    <property type="match status" value="1"/>
</dbReference>
<evidence type="ECO:0000313" key="7">
    <source>
        <dbReference type="Proteomes" id="UP000245021"/>
    </source>
</evidence>
<dbReference type="AlphaFoldDB" id="A0A2R5HKQ6"/>
<protein>
    <submittedName>
        <fullName evidence="6">TetR family transcriptional regulator</fullName>
    </submittedName>
</protein>
<dbReference type="InterPro" id="IPR023772">
    <property type="entry name" value="DNA-bd_HTH_TetR-type_CS"/>
</dbReference>
<dbReference type="EMBL" id="BFFO01000015">
    <property type="protein sequence ID" value="GBG97510.1"/>
    <property type="molecule type" value="Genomic_DNA"/>
</dbReference>
<evidence type="ECO:0000256" key="1">
    <source>
        <dbReference type="ARBA" id="ARBA00023015"/>
    </source>
</evidence>
<evidence type="ECO:0000313" key="6">
    <source>
        <dbReference type="EMBL" id="GBG97510.1"/>
    </source>
</evidence>
<dbReference type="PROSITE" id="PS50977">
    <property type="entry name" value="HTH_TETR_2"/>
    <property type="match status" value="1"/>
</dbReference>
<dbReference type="Pfam" id="PF21993">
    <property type="entry name" value="TetR_C_13_2"/>
    <property type="match status" value="1"/>
</dbReference>
<dbReference type="SUPFAM" id="SSF46689">
    <property type="entry name" value="Homeodomain-like"/>
    <property type="match status" value="1"/>
</dbReference>
<feature type="domain" description="HTH tetR-type" evidence="5">
    <location>
        <begin position="1"/>
        <end position="61"/>
    </location>
</feature>
<keyword evidence="1" id="KW-0805">Transcription regulation</keyword>
<dbReference type="RefSeq" id="WP_225867069.1">
    <property type="nucleotide sequence ID" value="NZ_BFFO01000015.1"/>
</dbReference>
<keyword evidence="7" id="KW-1185">Reference proteome</keyword>
<dbReference type="GO" id="GO:0003677">
    <property type="term" value="F:DNA binding"/>
    <property type="evidence" value="ECO:0007669"/>
    <property type="project" value="UniProtKB-UniRule"/>
</dbReference>